<dbReference type="InterPro" id="IPR012334">
    <property type="entry name" value="Pectin_lyas_fold"/>
</dbReference>
<keyword evidence="3" id="KW-0063">Aspartyl esterase</keyword>
<comment type="similarity">
    <text evidence="1">Belongs to the pectinesterase family.</text>
</comment>
<dbReference type="Gene3D" id="2.160.20.10">
    <property type="entry name" value="Single-stranded right-handed beta-helix, Pectin lyase-like"/>
    <property type="match status" value="1"/>
</dbReference>
<dbReference type="InterPro" id="IPR011050">
    <property type="entry name" value="Pectin_lyase_fold/virulence"/>
</dbReference>
<protein>
    <submittedName>
        <fullName evidence="7">T9SS type A sorting domain-containing protein</fullName>
    </submittedName>
</protein>
<dbReference type="PANTHER" id="PTHR31321:SF57">
    <property type="entry name" value="PECTINESTERASE 53-RELATED"/>
    <property type="match status" value="1"/>
</dbReference>
<feature type="chain" id="PRO_5045205549" evidence="4">
    <location>
        <begin position="32"/>
        <end position="863"/>
    </location>
</feature>
<accession>A0ABS3QLF0</accession>
<evidence type="ECO:0000313" key="7">
    <source>
        <dbReference type="EMBL" id="MBO2012105.1"/>
    </source>
</evidence>
<evidence type="ECO:0000256" key="2">
    <source>
        <dbReference type="ARBA" id="ARBA00022801"/>
    </source>
</evidence>
<dbReference type="SUPFAM" id="SSF51126">
    <property type="entry name" value="Pectin lyase-like"/>
    <property type="match status" value="1"/>
</dbReference>
<name>A0ABS3QLF0_9BACT</name>
<gene>
    <name evidence="7" type="ORF">J4E00_23775</name>
</gene>
<proteinExistence type="inferred from homology"/>
<comment type="caution">
    <text evidence="7">The sequence shown here is derived from an EMBL/GenBank/DDBJ whole genome shotgun (WGS) entry which is preliminary data.</text>
</comment>
<sequence>MRRLFTVFPSAVLARFGALVLLLALAATAQAQTYDLVVAKDGTGNYTSVQAAINAAPTGRTVPFTIFIKNGKYRERVNIPANKPFLQLTGESVANTIITYDLANTPAFPGNTSTVIINASDITAVNLTFENSYGESPQALAMYTTGDRIAFKGCRFTGGQDTMQLNAGAGLRNYFKDCYIDGVVDFIFGSARGVFENCYIYPKTRRNGGNLGYITAANTQQGQPYGFVFRNCTILDNRGTTTYTLGRPWQNDSGSTPTDRSATKVVWLNTIMGNTIRPTGWQPWDAGTVTSFITYAEYKSRDFSGALVDVSQRLPWTIQLTAADTATYTRAAVLGNWNPCALSSTFCTSAPAPIVVSNFWALKGSATTPSTLNWNLSWPVAGVQCQLMRSTTRRGVYTPLYSSTNAVATNVNVGTTDPIPAPGTSYFYYVQASKTGLAAHITDTLEISSTPTVFTTGTLQAFLQGGSVPSAAQNLQVSAENLTTATTVTPPAGFEVSANGTTWFGNAAPLVVAQSSGSIAATTISVRLNAGPVGTYAGNLTFTSAGAATVSIPVTGRKQATVLPQSNVLLWWPMARTNQDSAAVRPAGVQVSTPTFRKFQLSNGSTAAGVPPYSSRYGQSFAPDANGGWTTAVGGNGGNLNRTYYEQFTVAPSGTGALRLDSLILNAAVSLSVLNTKLAVVWSRSGFATDSADVSGGKGPGGILLSTANGSFAAPILTTTTSDNYRLALAGATGTTLAAGQRLTIRVYFSCGSGTTNGRFAMLKNVQAKGEANVVTGARAAAASRLLQLYPNPATSQCLLVHPAASRETTISVYSSMGQRVATMPCVPGTQQTALNLYGLAAGHYLVRYVGAEGALTVKLFHQ</sequence>
<dbReference type="EMBL" id="JAGETZ010000015">
    <property type="protein sequence ID" value="MBO2012105.1"/>
    <property type="molecule type" value="Genomic_DNA"/>
</dbReference>
<organism evidence="7 8">
    <name type="scientific">Hymenobacter negativus</name>
    <dbReference type="NCBI Taxonomy" id="2795026"/>
    <lineage>
        <taxon>Bacteria</taxon>
        <taxon>Pseudomonadati</taxon>
        <taxon>Bacteroidota</taxon>
        <taxon>Cytophagia</taxon>
        <taxon>Cytophagales</taxon>
        <taxon>Hymenobacteraceae</taxon>
        <taxon>Hymenobacter</taxon>
    </lineage>
</organism>
<feature type="domain" description="Pectinesterase catalytic" evidence="5">
    <location>
        <begin position="35"/>
        <end position="330"/>
    </location>
</feature>
<evidence type="ECO:0000256" key="3">
    <source>
        <dbReference type="ARBA" id="ARBA00023085"/>
    </source>
</evidence>
<keyword evidence="4" id="KW-0732">Signal</keyword>
<dbReference type="NCBIfam" id="TIGR04183">
    <property type="entry name" value="Por_Secre_tail"/>
    <property type="match status" value="1"/>
</dbReference>
<evidence type="ECO:0000259" key="5">
    <source>
        <dbReference type="Pfam" id="PF01095"/>
    </source>
</evidence>
<reference evidence="7 8" key="1">
    <citation type="submission" date="2021-03" db="EMBL/GenBank/DDBJ databases">
        <authorList>
            <person name="Kim M.K."/>
        </authorList>
    </citation>
    <scope>NUCLEOTIDE SEQUENCE [LARGE SCALE GENOMIC DNA]</scope>
    <source>
        <strain evidence="7 8">BT442</strain>
    </source>
</reference>
<dbReference type="PANTHER" id="PTHR31321">
    <property type="entry name" value="ACYL-COA THIOESTER HYDROLASE YBHC-RELATED"/>
    <property type="match status" value="1"/>
</dbReference>
<evidence type="ECO:0000313" key="8">
    <source>
        <dbReference type="Proteomes" id="UP000664369"/>
    </source>
</evidence>
<keyword evidence="8" id="KW-1185">Reference proteome</keyword>
<evidence type="ECO:0000256" key="1">
    <source>
        <dbReference type="ARBA" id="ARBA00008891"/>
    </source>
</evidence>
<dbReference type="Pfam" id="PF01095">
    <property type="entry name" value="Pectinesterase"/>
    <property type="match status" value="1"/>
</dbReference>
<dbReference type="RefSeq" id="WP_208177876.1">
    <property type="nucleotide sequence ID" value="NZ_JAGETZ010000015.1"/>
</dbReference>
<feature type="domain" description="Secretion system C-terminal sorting" evidence="6">
    <location>
        <begin position="789"/>
        <end position="859"/>
    </location>
</feature>
<evidence type="ECO:0000259" key="6">
    <source>
        <dbReference type="Pfam" id="PF18962"/>
    </source>
</evidence>
<dbReference type="Pfam" id="PF18962">
    <property type="entry name" value="Por_Secre_tail"/>
    <property type="match status" value="1"/>
</dbReference>
<dbReference type="Proteomes" id="UP000664369">
    <property type="component" value="Unassembled WGS sequence"/>
</dbReference>
<evidence type="ECO:0000256" key="4">
    <source>
        <dbReference type="SAM" id="SignalP"/>
    </source>
</evidence>
<dbReference type="InterPro" id="IPR000070">
    <property type="entry name" value="Pectinesterase_cat"/>
</dbReference>
<keyword evidence="2" id="KW-0378">Hydrolase</keyword>
<feature type="signal peptide" evidence="4">
    <location>
        <begin position="1"/>
        <end position="31"/>
    </location>
</feature>
<dbReference type="InterPro" id="IPR026444">
    <property type="entry name" value="Secre_tail"/>
</dbReference>